<dbReference type="SUPFAM" id="SSF55464">
    <property type="entry name" value="Origin of replication-binding domain, RBD-like"/>
    <property type="match status" value="1"/>
</dbReference>
<dbReference type="GO" id="GO:0003677">
    <property type="term" value="F:DNA binding"/>
    <property type="evidence" value="ECO:0007669"/>
    <property type="project" value="UniProtKB-UniRule"/>
</dbReference>
<dbReference type="InterPro" id="IPR014015">
    <property type="entry name" value="Helicase_SF3_DNA-vir"/>
</dbReference>
<evidence type="ECO:0000256" key="16">
    <source>
        <dbReference type="PIRNR" id="PIRNR003383"/>
    </source>
</evidence>
<evidence type="ECO:0000256" key="13">
    <source>
        <dbReference type="ARBA" id="ARBA00048988"/>
    </source>
</evidence>
<dbReference type="Pfam" id="PF20450">
    <property type="entry name" value="PPV_E1_DBD"/>
    <property type="match status" value="1"/>
</dbReference>
<dbReference type="SUPFAM" id="SSF52540">
    <property type="entry name" value="P-loop containing nucleoside triphosphate hydrolases"/>
    <property type="match status" value="1"/>
</dbReference>
<comment type="function">
    <text evidence="16">ATP-dependent DNA helicase required for initiation of viral DNA replication. It forms a complex with the viral E2 protein. The E1-E2 complex binds to the replication origin which contains binding sites for both proteins.</text>
</comment>
<comment type="subcellular location">
    <subcellularLocation>
        <location evidence="1 15">Host nucleus</location>
    </subcellularLocation>
</comment>
<dbReference type="InterPro" id="IPR001177">
    <property type="entry name" value="PPV_DNA_helicase_E1_C"/>
</dbReference>
<feature type="modified residue" description="Phosphoserine; by host" evidence="15">
    <location>
        <position position="85"/>
    </location>
</feature>
<evidence type="ECO:0000256" key="4">
    <source>
        <dbReference type="ARBA" id="ARBA00022562"/>
    </source>
</evidence>
<keyword evidence="4 15" id="KW-1048">Host nucleus</keyword>
<dbReference type="GO" id="GO:0042025">
    <property type="term" value="C:host cell nucleus"/>
    <property type="evidence" value="ECO:0007669"/>
    <property type="project" value="UniProtKB-SubCell"/>
</dbReference>
<evidence type="ECO:0000313" key="19">
    <source>
        <dbReference type="EMBL" id="QBR53192.1"/>
    </source>
</evidence>
<feature type="binding site" evidence="15">
    <location>
        <begin position="433"/>
        <end position="440"/>
    </location>
    <ligand>
        <name>ATP</name>
        <dbReference type="ChEBI" id="CHEBI:30616"/>
    </ligand>
</feature>
<keyword evidence="8 15" id="KW-0347">Helicase</keyword>
<evidence type="ECO:0000256" key="14">
    <source>
        <dbReference type="ARBA" id="ARBA00093297"/>
    </source>
</evidence>
<dbReference type="InterPro" id="IPR016393">
    <property type="entry name" value="Rep_E1_papillomaV"/>
</dbReference>
<evidence type="ECO:0000256" key="1">
    <source>
        <dbReference type="ARBA" id="ARBA00004147"/>
    </source>
</evidence>
<keyword evidence="11 15" id="KW-0413">Isomerase</keyword>
<gene>
    <name evidence="15 19" type="primary">E1</name>
</gene>
<comment type="subunit">
    <text evidence="15">Can form hexamers. Interacts with E2 protein; this interaction increases E1 DNA binding specificity. Interacts with host DNA polymerase subunit POLA2. Interacts with host single stranded DNA-binding protein RPA1. Interacts with host TOP1; this interaction stimulates the enzymatic activity of TOP1.</text>
</comment>
<evidence type="ECO:0000256" key="17">
    <source>
        <dbReference type="SAM" id="MobiDB-lite"/>
    </source>
</evidence>
<evidence type="ECO:0000256" key="12">
    <source>
        <dbReference type="ARBA" id="ARBA00034617"/>
    </source>
</evidence>
<accession>A0AAE6D0R4</accession>
<comment type="caution">
    <text evidence="15">Lacks conserved residue(s) required for the propagation of feature annotation.</text>
</comment>
<feature type="compositionally biased region" description="Low complexity" evidence="17">
    <location>
        <begin position="30"/>
        <end position="44"/>
    </location>
</feature>
<feature type="modified residue" description="Phosphoserine; by host" evidence="15">
    <location>
        <position position="78"/>
    </location>
</feature>
<comment type="PTM">
    <text evidence="15">Sumoylated.</text>
</comment>
<organism evidence="19 20">
    <name type="scientific">Tree shrew papillomavirus 2</name>
    <dbReference type="NCBI Taxonomy" id="2562516"/>
    <lineage>
        <taxon>Viruses</taxon>
        <taxon>Monodnaviria</taxon>
        <taxon>Shotokuvirae</taxon>
        <taxon>Cossaviricota</taxon>
        <taxon>Papovaviricetes</taxon>
        <taxon>Zurhausenvirales</taxon>
        <taxon>Papillomaviridae</taxon>
    </lineage>
</organism>
<dbReference type="Gene3D" id="1.10.10.510">
    <property type="entry name" value="Zinc finger, large T-antigen D1 domain"/>
    <property type="match status" value="1"/>
</dbReference>
<dbReference type="InterPro" id="IPR014000">
    <property type="entry name" value="PPV_DNA_helicase_E1_N"/>
</dbReference>
<dbReference type="PIRSF" id="PIRSF003383">
    <property type="entry name" value="Rep_E1_papillomaV"/>
    <property type="match status" value="1"/>
</dbReference>
<dbReference type="GO" id="GO:0005524">
    <property type="term" value="F:ATP binding"/>
    <property type="evidence" value="ECO:0007669"/>
    <property type="project" value="UniProtKB-UniRule"/>
</dbReference>
<keyword evidence="5 15" id="KW-0235">DNA replication</keyword>
<dbReference type="Proteomes" id="UP001243762">
    <property type="component" value="Segment"/>
</dbReference>
<reference evidence="19" key="2">
    <citation type="submission" date="2019-01" db="EMBL/GenBank/DDBJ databases">
        <authorList>
            <person name="Ping L."/>
            <person name="Ye Q."/>
            <person name="Cheng X."/>
            <person name="Ji-Hua Z."/>
            <person name="Wei-Hong Y."/>
            <person name="Qiong W."/>
            <person name="Jin-Yan L."/>
            <person name="Xi H."/>
            <person name="Yun-Zhi Z."/>
            <person name="Xing-Yi G."/>
        </authorList>
    </citation>
    <scope>NUCLEOTIDE SEQUENCE</scope>
</reference>
<dbReference type="Pfam" id="PF00524">
    <property type="entry name" value="PPV_E1_N"/>
    <property type="match status" value="1"/>
</dbReference>
<evidence type="ECO:0000256" key="10">
    <source>
        <dbReference type="ARBA" id="ARBA00023125"/>
    </source>
</evidence>
<dbReference type="EC" id="5.6.2.4" evidence="15 16"/>
<dbReference type="InterPro" id="IPR046935">
    <property type="entry name" value="PPV_E1_DBD_sf"/>
</dbReference>
<evidence type="ECO:0000259" key="18">
    <source>
        <dbReference type="PROSITE" id="PS51206"/>
    </source>
</evidence>
<keyword evidence="3 15" id="KW-0597">Phosphoprotein</keyword>
<sequence length="605" mass="68080">MDRELEEGEGTSSWFLLREAECEDDGSDTDSASIGGASISGLISDGEEDQGNSLELFTAKCQSDDSRQLAALKRKYISPQKVDISPRLNAISISPEKKKGKRRLVFITSQDSALGTSLGASLGNEAVDGDVQDAIQVEDIADRANVCTNANVLNSATTKKAALWLFKEAFGVSFTELSRVFKSDRTCNTDWVLAVANLGEELSNSLKVFMQQQSTYIQYVYQCVNRGSMSLMLLRFKATKCRDTLHKLVNNILRVDGHVLLTEPPRTQSVPAALFWHKLRMSNACFTAGDMPEWVVRQTSLSHQIGEDSKFDLSVMVQWAYDNGHTEESAIAYNYAREAETDTNAMAWLATNNQARYVRDCATMVRHYKRAEMHNMSMSAWIHRRICETVEEGSWKVIASFLKYQGVEVMRFIAAMRDLLKGVPKKSCIVIYGQPNTGKSMFAMSLIKFLNGRVISHVNAKSQFWIQPLTEAKVALLDDATPLCWDYFDVYMRNALDGNLVSIDCKYKAPVQVKCPPMIITTNYNVHAYEKWKFLRSRLTMFHFPTEVITGEGEAPIYCITDAHWKSFFQRLWTPLDLSDQEDEGDDGTASHPFRCSTRGTDGHI</sequence>
<proteinExistence type="inferred from homology"/>
<dbReference type="GO" id="GO:0016817">
    <property type="term" value="F:hydrolase activity, acting on acid anhydrides"/>
    <property type="evidence" value="ECO:0007669"/>
    <property type="project" value="InterPro"/>
</dbReference>
<keyword evidence="10 15" id="KW-0238">DNA-binding</keyword>
<feature type="region of interest" description="Disordered" evidence="17">
    <location>
        <begin position="580"/>
        <end position="605"/>
    </location>
</feature>
<dbReference type="GO" id="GO:0043138">
    <property type="term" value="F:3'-5' DNA helicase activity"/>
    <property type="evidence" value="ECO:0007669"/>
    <property type="project" value="UniProtKB-UniRule"/>
</dbReference>
<dbReference type="Gene3D" id="3.40.1310.10">
    <property type="match status" value="1"/>
</dbReference>
<comment type="function">
    <text evidence="14 15">ATP-dependent DNA 3'-5' helicase required for initiation of viral DNA replication. It forms a complex with the viral E2 protein. The E1-E2 complex binds to the replication origin which contains binding sites for both proteins. During the initial step, a dimer of E1 interacts with a dimer of protein E2 leading to a complex that binds the viral origin of replication with high specificity. Then, a second dimer of E1 displaces the E2 dimer in an ATP-dependent manner to form the E1 tetramer. Following this, two E1 monomers are added to each half of the site, which results in the formation of two E1 trimers on the viral ori. Subsequently, two hexamers will be created. The double hexamer acts as a bi-directional helicase machinery and unwinds the viral DNA and then recruits the host DNA polymerase to start replication.</text>
</comment>
<dbReference type="InterPro" id="IPR027417">
    <property type="entry name" value="P-loop_NTPase"/>
</dbReference>
<keyword evidence="7 15" id="KW-0378">Hydrolase</keyword>
<comment type="catalytic activity">
    <reaction evidence="12 15">
        <text>Couples ATP hydrolysis with the unwinding of duplex DNA by translocating in the 3'-5' direction.</text>
        <dbReference type="EC" id="5.6.2.4"/>
    </reaction>
</comment>
<evidence type="ECO:0000256" key="3">
    <source>
        <dbReference type="ARBA" id="ARBA00022553"/>
    </source>
</evidence>
<dbReference type="HAMAP" id="MF_04000">
    <property type="entry name" value="PPV_E1"/>
    <property type="match status" value="1"/>
</dbReference>
<comment type="PTM">
    <text evidence="15">Phosphorylated.</text>
</comment>
<feature type="cross-link" description="Glycyl lysine isopeptide (Lys-Gly) (interchain with G-Cter in SUMO)" evidence="15">
    <location>
        <position position="514"/>
    </location>
</feature>
<dbReference type="InterPro" id="IPR046832">
    <property type="entry name" value="PPV_E1_DBD"/>
</dbReference>
<dbReference type="GO" id="GO:0006260">
    <property type="term" value="P:DNA replication"/>
    <property type="evidence" value="ECO:0007669"/>
    <property type="project" value="UniProtKB-UniRule"/>
</dbReference>
<evidence type="ECO:0000256" key="2">
    <source>
        <dbReference type="ARBA" id="ARBA00022518"/>
    </source>
</evidence>
<feature type="short sequence motif" description="Nuclear export signal" evidence="15">
    <location>
        <begin position="84"/>
        <end position="93"/>
    </location>
</feature>
<dbReference type="Gene3D" id="3.40.50.300">
    <property type="entry name" value="P-loop containing nucleotide triphosphate hydrolases"/>
    <property type="match status" value="1"/>
</dbReference>
<feature type="domain" description="SF3 helicase" evidence="18">
    <location>
        <begin position="393"/>
        <end position="557"/>
    </location>
</feature>
<comment type="similarity">
    <text evidence="15 16">Belongs to the papillomaviridae E1 protein family.</text>
</comment>
<evidence type="ECO:0000256" key="11">
    <source>
        <dbReference type="ARBA" id="ARBA00023235"/>
    </source>
</evidence>
<keyword evidence="9 15" id="KW-0067">ATP-binding</keyword>
<dbReference type="Pfam" id="PF00519">
    <property type="entry name" value="PPV_E1_C"/>
    <property type="match status" value="1"/>
</dbReference>
<dbReference type="PROSITE" id="PS51206">
    <property type="entry name" value="SF3_HELICASE_1"/>
    <property type="match status" value="1"/>
</dbReference>
<feature type="short sequence motif" description="Nuclear localization signal" evidence="15">
    <location>
        <begin position="73"/>
        <end position="75"/>
    </location>
</feature>
<evidence type="ECO:0000256" key="15">
    <source>
        <dbReference type="HAMAP-Rule" id="MF_04000"/>
    </source>
</evidence>
<evidence type="ECO:0000256" key="6">
    <source>
        <dbReference type="ARBA" id="ARBA00022741"/>
    </source>
</evidence>
<reference evidence="19" key="1">
    <citation type="journal article" date="2019" name="Virol. J.">
        <title>Detection and genome characterization of two novel papillomaviruses and a novel polyomavirus in tree shrew (Tupaia belangeri chinensis) in China.</title>
        <authorList>
            <person name="Liu P."/>
            <person name="Qiu Y."/>
            <person name="Xing C."/>
            <person name="Zhou J.H."/>
            <person name="Yang W.H."/>
            <person name="Wang Q."/>
            <person name="Li J.Y."/>
            <person name="Han X."/>
            <person name="Zhang Y.Z."/>
            <person name="Ge X.Y."/>
        </authorList>
    </citation>
    <scope>NUCLEOTIDE SEQUENCE</scope>
</reference>
<keyword evidence="15" id="KW-1017">Isopeptide bond</keyword>
<feature type="region of interest" description="Disordered" evidence="17">
    <location>
        <begin position="22"/>
        <end position="45"/>
    </location>
</feature>
<evidence type="ECO:0000256" key="7">
    <source>
        <dbReference type="ARBA" id="ARBA00022801"/>
    </source>
</evidence>
<evidence type="ECO:0000256" key="8">
    <source>
        <dbReference type="ARBA" id="ARBA00022806"/>
    </source>
</evidence>
<dbReference type="EMBL" id="MK443497">
    <property type="protein sequence ID" value="QBR53192.1"/>
    <property type="molecule type" value="Genomic_DNA"/>
</dbReference>
<comment type="catalytic activity">
    <reaction evidence="13 15 16">
        <text>ATP + H2O = ADP + phosphate + H(+)</text>
        <dbReference type="Rhea" id="RHEA:13065"/>
        <dbReference type="ChEBI" id="CHEBI:15377"/>
        <dbReference type="ChEBI" id="CHEBI:15378"/>
        <dbReference type="ChEBI" id="CHEBI:30616"/>
        <dbReference type="ChEBI" id="CHEBI:43474"/>
        <dbReference type="ChEBI" id="CHEBI:456216"/>
        <dbReference type="EC" id="5.6.2.4"/>
    </reaction>
</comment>
<keyword evidence="15" id="KW-0832">Ubl conjugation</keyword>
<evidence type="ECO:0000256" key="9">
    <source>
        <dbReference type="ARBA" id="ARBA00022840"/>
    </source>
</evidence>
<keyword evidence="6 15" id="KW-0547">Nucleotide-binding</keyword>
<name>A0AAE6D0R4_9PAPI</name>
<evidence type="ECO:0000256" key="5">
    <source>
        <dbReference type="ARBA" id="ARBA00022705"/>
    </source>
</evidence>
<protein>
    <recommendedName>
        <fullName evidence="15 16">Replication protein E1</fullName>
        <ecNumber evidence="15 16">5.6.2.4</ecNumber>
    </recommendedName>
    <alternativeName>
        <fullName evidence="15">ATP-dependent helicase E1</fullName>
    </alternativeName>
    <alternativeName>
        <fullName evidence="15">DNA 3'-5' helicase E1</fullName>
    </alternativeName>
</protein>
<evidence type="ECO:0000313" key="20">
    <source>
        <dbReference type="Proteomes" id="UP001243762"/>
    </source>
</evidence>
<keyword evidence="2 15" id="KW-0244">Early protein</keyword>
<dbReference type="InterPro" id="IPR037102">
    <property type="entry name" value="Znf_lg_T-Ag_D1_dom_sf"/>
</dbReference>